<accession>A0A9N7NFR7</accession>
<keyword evidence="2" id="KW-1185">Reference proteome</keyword>
<organism evidence="1 2">
    <name type="scientific">Striga hermonthica</name>
    <name type="common">Purple witchweed</name>
    <name type="synonym">Buchnera hermonthica</name>
    <dbReference type="NCBI Taxonomy" id="68872"/>
    <lineage>
        <taxon>Eukaryota</taxon>
        <taxon>Viridiplantae</taxon>
        <taxon>Streptophyta</taxon>
        <taxon>Embryophyta</taxon>
        <taxon>Tracheophyta</taxon>
        <taxon>Spermatophyta</taxon>
        <taxon>Magnoliopsida</taxon>
        <taxon>eudicotyledons</taxon>
        <taxon>Gunneridae</taxon>
        <taxon>Pentapetalae</taxon>
        <taxon>asterids</taxon>
        <taxon>lamiids</taxon>
        <taxon>Lamiales</taxon>
        <taxon>Orobanchaceae</taxon>
        <taxon>Buchnereae</taxon>
        <taxon>Striga</taxon>
    </lineage>
</organism>
<dbReference type="EMBL" id="CACSLK010027773">
    <property type="protein sequence ID" value="CAA0829159.1"/>
    <property type="molecule type" value="Genomic_DNA"/>
</dbReference>
<comment type="caution">
    <text evidence="1">The sequence shown here is derived from an EMBL/GenBank/DDBJ whole genome shotgun (WGS) entry which is preliminary data.</text>
</comment>
<gene>
    <name evidence="1" type="ORF">SHERM_24746</name>
</gene>
<protein>
    <submittedName>
        <fullName evidence="1">RNA-binding KH domain-containing protein</fullName>
    </submittedName>
</protein>
<evidence type="ECO:0000313" key="1">
    <source>
        <dbReference type="EMBL" id="CAA0829159.1"/>
    </source>
</evidence>
<proteinExistence type="predicted"/>
<dbReference type="Proteomes" id="UP001153555">
    <property type="component" value="Unassembled WGS sequence"/>
</dbReference>
<evidence type="ECO:0000313" key="2">
    <source>
        <dbReference type="Proteomes" id="UP001153555"/>
    </source>
</evidence>
<reference evidence="1" key="1">
    <citation type="submission" date="2019-12" db="EMBL/GenBank/DDBJ databases">
        <authorList>
            <person name="Scholes J."/>
        </authorList>
    </citation>
    <scope>NUCLEOTIDE SEQUENCE</scope>
</reference>
<name>A0A9N7NFR7_STRHE</name>
<dbReference type="OrthoDB" id="1932641at2759"/>
<dbReference type="AlphaFoldDB" id="A0A9N7NFR7"/>
<sequence length="150" mass="17055">MSRPPQLHRPASSPIRQKLNFRHMRSPSAISNSTGYPSCPTATPLSRNPCLEIYTPIYEEMKIDIRVKLKARRVEVKTQTDTPILDLELTCCESVFKAESSVNTPCREMHSTVKAPVESHTVTQHDGFNLLLRLAFFWRSFGLIRSLSPN</sequence>